<keyword evidence="1" id="KW-0732">Signal</keyword>
<comment type="caution">
    <text evidence="2">The sequence shown here is derived from an EMBL/GenBank/DDBJ whole genome shotgun (WGS) entry which is preliminary data.</text>
</comment>
<organism evidence="2 3">
    <name type="scientific">Adineta ricciae</name>
    <name type="common">Rotifer</name>
    <dbReference type="NCBI Taxonomy" id="249248"/>
    <lineage>
        <taxon>Eukaryota</taxon>
        <taxon>Metazoa</taxon>
        <taxon>Spiralia</taxon>
        <taxon>Gnathifera</taxon>
        <taxon>Rotifera</taxon>
        <taxon>Eurotatoria</taxon>
        <taxon>Bdelloidea</taxon>
        <taxon>Adinetida</taxon>
        <taxon>Adinetidae</taxon>
        <taxon>Adineta</taxon>
    </lineage>
</organism>
<feature type="signal peptide" evidence="1">
    <location>
        <begin position="1"/>
        <end position="32"/>
    </location>
</feature>
<name>A0A813X3H0_ADIRI</name>
<keyword evidence="3" id="KW-1185">Reference proteome</keyword>
<feature type="chain" id="PRO_5032994256" evidence="1">
    <location>
        <begin position="33"/>
        <end position="146"/>
    </location>
</feature>
<dbReference type="EMBL" id="CAJNOR010000276">
    <property type="protein sequence ID" value="CAF0863986.1"/>
    <property type="molecule type" value="Genomic_DNA"/>
</dbReference>
<dbReference type="Proteomes" id="UP000663828">
    <property type="component" value="Unassembled WGS sequence"/>
</dbReference>
<dbReference type="AlphaFoldDB" id="A0A813X3H0"/>
<protein>
    <submittedName>
        <fullName evidence="2">Uncharacterized protein</fullName>
    </submittedName>
</protein>
<reference evidence="2" key="1">
    <citation type="submission" date="2021-02" db="EMBL/GenBank/DDBJ databases">
        <authorList>
            <person name="Nowell W R."/>
        </authorList>
    </citation>
    <scope>NUCLEOTIDE SEQUENCE</scope>
</reference>
<evidence type="ECO:0000256" key="1">
    <source>
        <dbReference type="SAM" id="SignalP"/>
    </source>
</evidence>
<evidence type="ECO:0000313" key="3">
    <source>
        <dbReference type="Proteomes" id="UP000663828"/>
    </source>
</evidence>
<evidence type="ECO:0000313" key="2">
    <source>
        <dbReference type="EMBL" id="CAF0863986.1"/>
    </source>
</evidence>
<sequence>MNQFISSSNTNYYLFTVFIITFVCLNQHQTSANRLPSKSDYQQNSLAYNDLSYEDLGDNEYPMITNTNNIYPIDYEEPIYSNPWSQLFRQRRQPSMILSYYPSSLKSGLALRRSGLRYASFPYPKRTIPIELQKALFAHGIVGRRR</sequence>
<proteinExistence type="predicted"/>
<gene>
    <name evidence="2" type="ORF">XAT740_LOCUS6139</name>
</gene>
<accession>A0A813X3H0</accession>